<comment type="subcellular location">
    <subcellularLocation>
        <location evidence="5">Cytoplasm</location>
        <location evidence="5">Cytoskeleton</location>
        <location evidence="5">Microtubule organizing center</location>
    </subcellularLocation>
</comment>
<proteinExistence type="inferred from homology"/>
<comment type="caution">
    <text evidence="7">The sequence shown here is derived from an EMBL/GenBank/DDBJ whole genome shotgun (WGS) entry which is preliminary data.</text>
</comment>
<comment type="function">
    <text evidence="5">Component of the gamma-tubulin ring complex (gTuRC) which mediates microtubule nucleation.</text>
</comment>
<sequence length="151" mass="16713">MAGIASSAGGVGDALLHKQKLFLQQKLMHFVNTLHQYVMARVLYSAWVELCEGMSSAGSLDEVKSCHDSYLVSIQRQCLVAHDKLQFDECLIFLMRVLSFKLNVGHFPHVADLAGCQKTLITFQTKRYDSHDEAGGLLHADCTVALTSKDV</sequence>
<evidence type="ECO:0000313" key="7">
    <source>
        <dbReference type="EMBL" id="KAL3696357.1"/>
    </source>
</evidence>
<dbReference type="AlphaFoldDB" id="A0ABD3I1Q9"/>
<accession>A0ABD3I1Q9</accession>
<keyword evidence="8" id="KW-1185">Reference proteome</keyword>
<dbReference type="GO" id="GO:0005815">
    <property type="term" value="C:microtubule organizing center"/>
    <property type="evidence" value="ECO:0007669"/>
    <property type="project" value="UniProtKB-SubCell"/>
</dbReference>
<evidence type="ECO:0000256" key="5">
    <source>
        <dbReference type="RuleBase" id="RU363050"/>
    </source>
</evidence>
<evidence type="ECO:0000259" key="6">
    <source>
        <dbReference type="Pfam" id="PF04130"/>
    </source>
</evidence>
<evidence type="ECO:0000256" key="2">
    <source>
        <dbReference type="ARBA" id="ARBA00022490"/>
    </source>
</evidence>
<evidence type="ECO:0000256" key="1">
    <source>
        <dbReference type="ARBA" id="ARBA00010337"/>
    </source>
</evidence>
<dbReference type="InterPro" id="IPR042241">
    <property type="entry name" value="GCP_C_sf"/>
</dbReference>
<reference evidence="7 8" key="1">
    <citation type="submission" date="2024-09" db="EMBL/GenBank/DDBJ databases">
        <title>Chromosome-scale assembly of Riccia sorocarpa.</title>
        <authorList>
            <person name="Paukszto L."/>
        </authorList>
    </citation>
    <scope>NUCLEOTIDE SEQUENCE [LARGE SCALE GENOMIC DNA]</scope>
    <source>
        <strain evidence="7">LP-2024</strain>
        <tissue evidence="7">Aerial parts of the thallus</tissue>
    </source>
</reference>
<dbReference type="Gene3D" id="1.20.120.1900">
    <property type="entry name" value="Gamma-tubulin complex, C-terminal domain"/>
    <property type="match status" value="1"/>
</dbReference>
<protein>
    <recommendedName>
        <fullName evidence="5">Gamma-tubulin complex component</fullName>
    </recommendedName>
</protein>
<dbReference type="EMBL" id="JBJQOH010000002">
    <property type="protein sequence ID" value="KAL3696357.1"/>
    <property type="molecule type" value="Genomic_DNA"/>
</dbReference>
<keyword evidence="3 5" id="KW-0493">Microtubule</keyword>
<dbReference type="PANTHER" id="PTHR19302">
    <property type="entry name" value="GAMMA TUBULIN COMPLEX PROTEIN"/>
    <property type="match status" value="1"/>
</dbReference>
<dbReference type="InterPro" id="IPR007259">
    <property type="entry name" value="GCP"/>
</dbReference>
<dbReference type="Proteomes" id="UP001633002">
    <property type="component" value="Unassembled WGS sequence"/>
</dbReference>
<comment type="similarity">
    <text evidence="1 5">Belongs to the TUBGCP family.</text>
</comment>
<evidence type="ECO:0000256" key="4">
    <source>
        <dbReference type="ARBA" id="ARBA00023212"/>
    </source>
</evidence>
<dbReference type="GO" id="GO:0005874">
    <property type="term" value="C:microtubule"/>
    <property type="evidence" value="ECO:0007669"/>
    <property type="project" value="UniProtKB-KW"/>
</dbReference>
<dbReference type="PANTHER" id="PTHR19302:SF33">
    <property type="entry name" value="GAMMA-TUBULIN COMPLEX COMPONENT 5"/>
    <property type="match status" value="1"/>
</dbReference>
<gene>
    <name evidence="7" type="ORF">R1sor_010433</name>
</gene>
<feature type="domain" description="Gamma tubulin complex component C-terminal" evidence="6">
    <location>
        <begin position="17"/>
        <end position="85"/>
    </location>
</feature>
<keyword evidence="2 5" id="KW-0963">Cytoplasm</keyword>
<evidence type="ECO:0000313" key="8">
    <source>
        <dbReference type="Proteomes" id="UP001633002"/>
    </source>
</evidence>
<organism evidence="7 8">
    <name type="scientific">Riccia sorocarpa</name>
    <dbReference type="NCBI Taxonomy" id="122646"/>
    <lineage>
        <taxon>Eukaryota</taxon>
        <taxon>Viridiplantae</taxon>
        <taxon>Streptophyta</taxon>
        <taxon>Embryophyta</taxon>
        <taxon>Marchantiophyta</taxon>
        <taxon>Marchantiopsida</taxon>
        <taxon>Marchantiidae</taxon>
        <taxon>Marchantiales</taxon>
        <taxon>Ricciaceae</taxon>
        <taxon>Riccia</taxon>
    </lineage>
</organism>
<dbReference type="InterPro" id="IPR040457">
    <property type="entry name" value="GCP_C"/>
</dbReference>
<name>A0ABD3I1Q9_9MARC</name>
<keyword evidence="4 5" id="KW-0206">Cytoskeleton</keyword>
<dbReference type="Pfam" id="PF04130">
    <property type="entry name" value="GCP_C_terminal"/>
    <property type="match status" value="1"/>
</dbReference>
<evidence type="ECO:0000256" key="3">
    <source>
        <dbReference type="ARBA" id="ARBA00022701"/>
    </source>
</evidence>